<keyword evidence="1" id="KW-0175">Coiled coil</keyword>
<keyword evidence="4" id="KW-1185">Reference proteome</keyword>
<organism evidence="3 4">
    <name type="scientific">Chaetoceros tenuissimus</name>
    <dbReference type="NCBI Taxonomy" id="426638"/>
    <lineage>
        <taxon>Eukaryota</taxon>
        <taxon>Sar</taxon>
        <taxon>Stramenopiles</taxon>
        <taxon>Ochrophyta</taxon>
        <taxon>Bacillariophyta</taxon>
        <taxon>Coscinodiscophyceae</taxon>
        <taxon>Chaetocerotophycidae</taxon>
        <taxon>Chaetocerotales</taxon>
        <taxon>Chaetocerotaceae</taxon>
        <taxon>Chaetoceros</taxon>
    </lineage>
</organism>
<evidence type="ECO:0000313" key="3">
    <source>
        <dbReference type="EMBL" id="GFH50177.1"/>
    </source>
</evidence>
<accession>A0AAD3H4D8</accession>
<dbReference type="EMBL" id="BLLK01000038">
    <property type="protein sequence ID" value="GFH50177.1"/>
    <property type="molecule type" value="Genomic_DNA"/>
</dbReference>
<dbReference type="Proteomes" id="UP001054902">
    <property type="component" value="Unassembled WGS sequence"/>
</dbReference>
<evidence type="ECO:0000256" key="1">
    <source>
        <dbReference type="SAM" id="Coils"/>
    </source>
</evidence>
<evidence type="ECO:0000256" key="2">
    <source>
        <dbReference type="SAM" id="MobiDB-lite"/>
    </source>
</evidence>
<dbReference type="AlphaFoldDB" id="A0AAD3H4D8"/>
<gene>
    <name evidence="3" type="ORF">CTEN210_06653</name>
</gene>
<name>A0AAD3H4D8_9STRA</name>
<protein>
    <submittedName>
        <fullName evidence="3">Uncharacterized protein</fullName>
    </submittedName>
</protein>
<feature type="compositionally biased region" description="Acidic residues" evidence="2">
    <location>
        <begin position="616"/>
        <end position="630"/>
    </location>
</feature>
<feature type="coiled-coil region" evidence="1">
    <location>
        <begin position="501"/>
        <end position="543"/>
    </location>
</feature>
<feature type="region of interest" description="Disordered" evidence="2">
    <location>
        <begin position="589"/>
        <end position="676"/>
    </location>
</feature>
<sequence length="676" mass="76926">MSGTVNTGKTAVDKGAKAGWMTSDYKFEFRTSTYPGEMEGMRRACAILLNARSEVNIIPVEGSNREIIEVAENIPKDLDGWQHFWYNRRVTRKYLKSEKKHVEFHEVHLKVRSSWRLDSMLANQQIANALEKARIKIFATKFSGTKPRAFIGNFIGPIPTMCNRTEIEKAVQAALLEDGTMIDPEFELVRNKERVYDPEQKMVYVAEVWGVNVQKEYSSEAFAAIQRMVLSDRPPLGLRGAKFVETQKESKPVKMMRIEVQNTIHYNTVSLVCDHMYAAEIKFTEGLEQYFDFMDSSESETAINIRTLLDENIGRFCNDNVQSDDAVKDMYFSRGKFHIVCSKEHSKEIMAAFQRLVTDIHERVSSITFLEIFGIHRNLNQKFPFVEAIDSVGENKIIRNTLTFACPDDIDQSVFDEFISNKGFSQEVAQVPEAMNRCPNFTFTNKRQVVPVAIDPKLNSEKFWENNKISRKKVPDKIGTGTASKTSASSITSKTALDKLEKKLQQSLKEQELRHQKELQKIKSTFELQLNQVKSELEEATTRLNNKFTLLQNDTDQINRKLDLGFENNHSLISQLSEDVNRMVQAITNSALKPPSPDRVRKKANNGDMDRTQDMTMDDELSNLGSDDEMQLSQGELITQPLQNSGAAHPPPNSLPNQPSQSMMHDSMGQRVGEGC</sequence>
<reference evidence="3 4" key="1">
    <citation type="journal article" date="2021" name="Sci. Rep.">
        <title>The genome of the diatom Chaetoceros tenuissimus carries an ancient integrated fragment of an extant virus.</title>
        <authorList>
            <person name="Hongo Y."/>
            <person name="Kimura K."/>
            <person name="Takaki Y."/>
            <person name="Yoshida Y."/>
            <person name="Baba S."/>
            <person name="Kobayashi G."/>
            <person name="Nagasaki K."/>
            <person name="Hano T."/>
            <person name="Tomaru Y."/>
        </authorList>
    </citation>
    <scope>NUCLEOTIDE SEQUENCE [LARGE SCALE GENOMIC DNA]</scope>
    <source>
        <strain evidence="3 4">NIES-3715</strain>
    </source>
</reference>
<feature type="compositionally biased region" description="Polar residues" evidence="2">
    <location>
        <begin position="631"/>
        <end position="646"/>
    </location>
</feature>
<evidence type="ECO:0000313" key="4">
    <source>
        <dbReference type="Proteomes" id="UP001054902"/>
    </source>
</evidence>
<proteinExistence type="predicted"/>
<comment type="caution">
    <text evidence="3">The sequence shown here is derived from an EMBL/GenBank/DDBJ whole genome shotgun (WGS) entry which is preliminary data.</text>
</comment>